<gene>
    <name evidence="1" type="ORF">Trco_006943</name>
</gene>
<sequence>MRKLTRHARRRSPVQTTLENKGVLSGSEDGTLLARLVCGPAFRGGEGIVKADIAGVVVWW</sequence>
<comment type="caution">
    <text evidence="1">The sequence shown here is derived from an EMBL/GenBank/DDBJ whole genome shotgun (WGS) entry which is preliminary data.</text>
</comment>
<evidence type="ECO:0000313" key="1">
    <source>
        <dbReference type="EMBL" id="KAH6605236.1"/>
    </source>
</evidence>
<dbReference type="EMBL" id="JAIWOZ010000005">
    <property type="protein sequence ID" value="KAH6605236.1"/>
    <property type="molecule type" value="Genomic_DNA"/>
</dbReference>
<organism evidence="1 2">
    <name type="scientific">Trichoderma cornu-damae</name>
    <dbReference type="NCBI Taxonomy" id="654480"/>
    <lineage>
        <taxon>Eukaryota</taxon>
        <taxon>Fungi</taxon>
        <taxon>Dikarya</taxon>
        <taxon>Ascomycota</taxon>
        <taxon>Pezizomycotina</taxon>
        <taxon>Sordariomycetes</taxon>
        <taxon>Hypocreomycetidae</taxon>
        <taxon>Hypocreales</taxon>
        <taxon>Hypocreaceae</taxon>
        <taxon>Trichoderma</taxon>
    </lineage>
</organism>
<accession>A0A9P8QHL0</accession>
<protein>
    <submittedName>
        <fullName evidence="1">Uncharacterized protein</fullName>
    </submittedName>
</protein>
<name>A0A9P8QHL0_9HYPO</name>
<keyword evidence="2" id="KW-1185">Reference proteome</keyword>
<dbReference type="AlphaFoldDB" id="A0A9P8QHL0"/>
<evidence type="ECO:0000313" key="2">
    <source>
        <dbReference type="Proteomes" id="UP000827724"/>
    </source>
</evidence>
<proteinExistence type="predicted"/>
<dbReference type="Proteomes" id="UP000827724">
    <property type="component" value="Unassembled WGS sequence"/>
</dbReference>
<reference evidence="1" key="1">
    <citation type="submission" date="2021-08" db="EMBL/GenBank/DDBJ databases">
        <title>Chromosome-Level Trichoderma cornu-damae using Hi-C Data.</title>
        <authorList>
            <person name="Kim C.S."/>
        </authorList>
    </citation>
    <scope>NUCLEOTIDE SEQUENCE</scope>
    <source>
        <strain evidence="1">KA19-0412C</strain>
    </source>
</reference>